<dbReference type="VEuPathDB" id="FungiDB:BO82DRAFT_31849"/>
<dbReference type="GeneID" id="37135387"/>
<gene>
    <name evidence="2" type="ORF">BO82DRAFT_31849</name>
</gene>
<evidence type="ECO:0000313" key="2">
    <source>
        <dbReference type="EMBL" id="PYH84073.1"/>
    </source>
</evidence>
<dbReference type="RefSeq" id="XP_025494273.1">
    <property type="nucleotide sequence ID" value="XM_025632646.1"/>
</dbReference>
<reference evidence="2 3" key="1">
    <citation type="submission" date="2016-12" db="EMBL/GenBank/DDBJ databases">
        <title>The genomes of Aspergillus section Nigri reveals drivers in fungal speciation.</title>
        <authorList>
            <consortium name="DOE Joint Genome Institute"/>
            <person name="Vesth T.C."/>
            <person name="Nybo J."/>
            <person name="Theobald S."/>
            <person name="Brandl J."/>
            <person name="Frisvad J.C."/>
            <person name="Nielsen K.F."/>
            <person name="Lyhne E.K."/>
            <person name="Kogle M.E."/>
            <person name="Kuo A."/>
            <person name="Riley R."/>
            <person name="Clum A."/>
            <person name="Nolan M."/>
            <person name="Lipzen A."/>
            <person name="Salamov A."/>
            <person name="Henrissat B."/>
            <person name="Wiebenga A."/>
            <person name="De Vries R.P."/>
            <person name="Grigoriev I.V."/>
            <person name="Mortensen U.H."/>
            <person name="Andersen M.R."/>
            <person name="Baker S.E."/>
        </authorList>
    </citation>
    <scope>NUCLEOTIDE SEQUENCE [LARGE SCALE GENOMIC DNA]</scope>
    <source>
        <strain evidence="2 3">CBS 121591</strain>
    </source>
</reference>
<dbReference type="Proteomes" id="UP000248340">
    <property type="component" value="Unassembled WGS sequence"/>
</dbReference>
<organism evidence="2 3">
    <name type="scientific">Aspergillus uvarum CBS 121591</name>
    <dbReference type="NCBI Taxonomy" id="1448315"/>
    <lineage>
        <taxon>Eukaryota</taxon>
        <taxon>Fungi</taxon>
        <taxon>Dikarya</taxon>
        <taxon>Ascomycota</taxon>
        <taxon>Pezizomycotina</taxon>
        <taxon>Eurotiomycetes</taxon>
        <taxon>Eurotiomycetidae</taxon>
        <taxon>Eurotiales</taxon>
        <taxon>Aspergillaceae</taxon>
        <taxon>Aspergillus</taxon>
        <taxon>Aspergillus subgen. Circumdati</taxon>
    </lineage>
</organism>
<dbReference type="EMBL" id="KZ821686">
    <property type="protein sequence ID" value="PYH84073.1"/>
    <property type="molecule type" value="Genomic_DNA"/>
</dbReference>
<dbReference type="AlphaFoldDB" id="A0A319CZ25"/>
<name>A0A319CZ25_9EURO</name>
<keyword evidence="3" id="KW-1185">Reference proteome</keyword>
<evidence type="ECO:0000313" key="3">
    <source>
        <dbReference type="Proteomes" id="UP000248340"/>
    </source>
</evidence>
<evidence type="ECO:0000256" key="1">
    <source>
        <dbReference type="SAM" id="MobiDB-lite"/>
    </source>
</evidence>
<accession>A0A319CZ25</accession>
<protein>
    <submittedName>
        <fullName evidence="2">Uncharacterized protein</fullName>
    </submittedName>
</protein>
<sequence length="167" mass="18903">MLQHALGHDGLLQCGWDDPCIQKGLPLFHRPSGRIETSQSHVNPPKDTYSMGKDRRPPHTLTVFSPQNVVPVRASGVMPACFIRTSQTRSKQHSVLSYTQYIALSSHPRFRDSSWFFPFGTIAYYESLQSNFWQLHLAVCRFGRSESEFPSLHLSGPSWPSLSTNTL</sequence>
<feature type="region of interest" description="Disordered" evidence="1">
    <location>
        <begin position="32"/>
        <end position="56"/>
    </location>
</feature>
<proteinExistence type="predicted"/>